<evidence type="ECO:0000256" key="1">
    <source>
        <dbReference type="ARBA" id="ARBA00022490"/>
    </source>
</evidence>
<accession>A0YBU7</accession>
<comment type="catalytic activity">
    <reaction evidence="4">
        <text>N-terminal L-glutamyl-[protein] + L-leucyl-tRNA(Leu) = N-terminal L-leucyl-L-glutamyl-[protein] + tRNA(Leu) + H(+)</text>
        <dbReference type="Rhea" id="RHEA:50412"/>
        <dbReference type="Rhea" id="RHEA-COMP:9613"/>
        <dbReference type="Rhea" id="RHEA-COMP:9622"/>
        <dbReference type="Rhea" id="RHEA-COMP:12664"/>
        <dbReference type="Rhea" id="RHEA-COMP:12668"/>
        <dbReference type="ChEBI" id="CHEBI:15378"/>
        <dbReference type="ChEBI" id="CHEBI:64721"/>
        <dbReference type="ChEBI" id="CHEBI:78442"/>
        <dbReference type="ChEBI" id="CHEBI:78494"/>
        <dbReference type="ChEBI" id="CHEBI:133041"/>
        <dbReference type="EC" id="2.3.2.29"/>
    </reaction>
</comment>
<keyword evidence="2 4" id="KW-0808">Transferase</keyword>
<dbReference type="NCBIfam" id="NF002341">
    <property type="entry name" value="PRK01305.1-1"/>
    <property type="match status" value="1"/>
</dbReference>
<dbReference type="InterPro" id="IPR030700">
    <property type="entry name" value="N-end_Aminoacyl_Trfase"/>
</dbReference>
<dbReference type="PANTHER" id="PTHR21367">
    <property type="entry name" value="ARGININE-TRNA-PROTEIN TRANSFERASE 1"/>
    <property type="match status" value="1"/>
</dbReference>
<dbReference type="GO" id="GO:0071596">
    <property type="term" value="P:ubiquitin-dependent protein catabolic process via the N-end rule pathway"/>
    <property type="evidence" value="ECO:0007669"/>
    <property type="project" value="InterPro"/>
</dbReference>
<protein>
    <recommendedName>
        <fullName evidence="4">Aspartate/glutamate leucyltransferase</fullName>
        <ecNumber evidence="4">2.3.2.29</ecNumber>
    </recommendedName>
</protein>
<dbReference type="OrthoDB" id="9782022at2"/>
<dbReference type="InterPro" id="IPR017138">
    <property type="entry name" value="Asp_Glu_LeuTrfase"/>
</dbReference>
<comment type="similarity">
    <text evidence="4">Belongs to the R-transferase family. Bpt subfamily.</text>
</comment>
<dbReference type="GO" id="GO:0004057">
    <property type="term" value="F:arginyl-tRNA--protein transferase activity"/>
    <property type="evidence" value="ECO:0007669"/>
    <property type="project" value="InterPro"/>
</dbReference>
<name>A0YBU7_9GAMM</name>
<feature type="domain" description="N-end aminoacyl transferase N-terminal" evidence="5">
    <location>
        <begin position="15"/>
        <end position="85"/>
    </location>
</feature>
<dbReference type="NCBIfam" id="NF002342">
    <property type="entry name" value="PRK01305.1-3"/>
    <property type="match status" value="1"/>
</dbReference>
<dbReference type="NCBIfam" id="NF002346">
    <property type="entry name" value="PRK01305.2-3"/>
    <property type="match status" value="1"/>
</dbReference>
<evidence type="ECO:0000313" key="7">
    <source>
        <dbReference type="EMBL" id="EAW32027.1"/>
    </source>
</evidence>
<keyword evidence="1 4" id="KW-0963">Cytoplasm</keyword>
<sequence>MTTLSDLKVFTTHPHQCSYLEEQQATTLFIDPATDLDVPTYSQLADAGFRRSGPHIYRPNCGDCNACISVRVPVAEFKPSRNQRKIINRNSDLKAVEIDNIQSDECYQLYHRYICARHRDGDMYPPTPEQYESFLSNELGNTRYFGLFQDSKLVAVAVTDVLENGLSAIYTFFDPDHSKRSLGSYAILWQIKKGIELELPYLYLGYWIKQCQKMSYKSDYRPLQLLVNNRWVSIA</sequence>
<dbReference type="SUPFAM" id="SSF55729">
    <property type="entry name" value="Acyl-CoA N-acyltransferases (Nat)"/>
    <property type="match status" value="1"/>
</dbReference>
<gene>
    <name evidence="4" type="primary">bpt</name>
    <name evidence="7" type="ORF">GP2143_06235</name>
</gene>
<dbReference type="NCBIfam" id="NF002345">
    <property type="entry name" value="PRK01305.2-2"/>
    <property type="match status" value="1"/>
</dbReference>
<dbReference type="Pfam" id="PF04376">
    <property type="entry name" value="ATE_N"/>
    <property type="match status" value="1"/>
</dbReference>
<comment type="caution">
    <text evidence="7">The sequence shown here is derived from an EMBL/GenBank/DDBJ whole genome shotgun (WGS) entry which is preliminary data.</text>
</comment>
<evidence type="ECO:0000256" key="4">
    <source>
        <dbReference type="HAMAP-Rule" id="MF_00689"/>
    </source>
</evidence>
<evidence type="ECO:0000256" key="3">
    <source>
        <dbReference type="ARBA" id="ARBA00023315"/>
    </source>
</evidence>
<evidence type="ECO:0000259" key="6">
    <source>
        <dbReference type="Pfam" id="PF04377"/>
    </source>
</evidence>
<organism evidence="7 8">
    <name type="scientific">marine gamma proteobacterium HTCC2143</name>
    <dbReference type="NCBI Taxonomy" id="247633"/>
    <lineage>
        <taxon>Bacteria</taxon>
        <taxon>Pseudomonadati</taxon>
        <taxon>Pseudomonadota</taxon>
        <taxon>Gammaproteobacteria</taxon>
        <taxon>Cellvibrionales</taxon>
        <taxon>Spongiibacteraceae</taxon>
        <taxon>BD1-7 clade</taxon>
    </lineage>
</organism>
<evidence type="ECO:0000313" key="8">
    <source>
        <dbReference type="Proteomes" id="UP000004931"/>
    </source>
</evidence>
<dbReference type="Pfam" id="PF04377">
    <property type="entry name" value="ATE_C"/>
    <property type="match status" value="1"/>
</dbReference>
<dbReference type="InterPro" id="IPR016181">
    <property type="entry name" value="Acyl_CoA_acyltransferase"/>
</dbReference>
<feature type="domain" description="N-end rule aminoacyl transferase C-terminal" evidence="6">
    <location>
        <begin position="105"/>
        <end position="226"/>
    </location>
</feature>
<dbReference type="GO" id="GO:0008914">
    <property type="term" value="F:leucyl-tRNA--protein transferase activity"/>
    <property type="evidence" value="ECO:0007669"/>
    <property type="project" value="UniProtKB-UniRule"/>
</dbReference>
<dbReference type="AlphaFoldDB" id="A0YBU7"/>
<dbReference type="InterPro" id="IPR007472">
    <property type="entry name" value="N-end_Aminoacyl_Trfase_C"/>
</dbReference>
<dbReference type="HAMAP" id="MF_00689">
    <property type="entry name" value="Bpt"/>
    <property type="match status" value="1"/>
</dbReference>
<dbReference type="InterPro" id="IPR007471">
    <property type="entry name" value="N-end_Aminoacyl_Trfase_N"/>
</dbReference>
<comment type="subcellular location">
    <subcellularLocation>
        <location evidence="4">Cytoplasm</location>
    </subcellularLocation>
</comment>
<proteinExistence type="inferred from homology"/>
<reference evidence="7 8" key="1">
    <citation type="journal article" date="2010" name="J. Bacteriol.">
        <title>Genome sequence of the oligotrophic marine Gammaproteobacterium HTCC2143, isolated from the Oregon Coast.</title>
        <authorList>
            <person name="Oh H.M."/>
            <person name="Kang I."/>
            <person name="Ferriera S."/>
            <person name="Giovannoni S.J."/>
            <person name="Cho J.C."/>
        </authorList>
    </citation>
    <scope>NUCLEOTIDE SEQUENCE [LARGE SCALE GENOMIC DNA]</scope>
    <source>
        <strain evidence="7 8">HTCC2143</strain>
    </source>
</reference>
<comment type="function">
    <text evidence="4">Functions in the N-end rule pathway of protein degradation where it conjugates Leu from its aminoacyl-tRNA to the N-termini of proteins containing an N-terminal aspartate or glutamate.</text>
</comment>
<evidence type="ECO:0000259" key="5">
    <source>
        <dbReference type="Pfam" id="PF04376"/>
    </source>
</evidence>
<comment type="catalytic activity">
    <reaction evidence="4">
        <text>N-terminal L-aspartyl-[protein] + L-leucyl-tRNA(Leu) = N-terminal L-leucyl-L-aspartyl-[protein] + tRNA(Leu) + H(+)</text>
        <dbReference type="Rhea" id="RHEA:50420"/>
        <dbReference type="Rhea" id="RHEA-COMP:9613"/>
        <dbReference type="Rhea" id="RHEA-COMP:9622"/>
        <dbReference type="Rhea" id="RHEA-COMP:12669"/>
        <dbReference type="Rhea" id="RHEA-COMP:12674"/>
        <dbReference type="ChEBI" id="CHEBI:15378"/>
        <dbReference type="ChEBI" id="CHEBI:64720"/>
        <dbReference type="ChEBI" id="CHEBI:78442"/>
        <dbReference type="ChEBI" id="CHEBI:78494"/>
        <dbReference type="ChEBI" id="CHEBI:133042"/>
        <dbReference type="EC" id="2.3.2.29"/>
    </reaction>
</comment>
<dbReference type="STRING" id="247633.GP2143_06235"/>
<keyword evidence="3 4" id="KW-0012">Acyltransferase</keyword>
<dbReference type="PIRSF" id="PIRSF037208">
    <property type="entry name" value="ATE_pro_prd"/>
    <property type="match status" value="1"/>
</dbReference>
<keyword evidence="8" id="KW-1185">Reference proteome</keyword>
<dbReference type="GO" id="GO:0005737">
    <property type="term" value="C:cytoplasm"/>
    <property type="evidence" value="ECO:0007669"/>
    <property type="project" value="UniProtKB-SubCell"/>
</dbReference>
<dbReference type="eggNOG" id="COG2935">
    <property type="taxonomic scope" value="Bacteria"/>
</dbReference>
<dbReference type="Proteomes" id="UP000004931">
    <property type="component" value="Unassembled WGS sequence"/>
</dbReference>
<dbReference type="PANTHER" id="PTHR21367:SF1">
    <property type="entry name" value="ARGINYL-TRNA--PROTEIN TRANSFERASE 1"/>
    <property type="match status" value="1"/>
</dbReference>
<dbReference type="EC" id="2.3.2.29" evidence="4"/>
<dbReference type="EMBL" id="AAVT01000002">
    <property type="protein sequence ID" value="EAW32027.1"/>
    <property type="molecule type" value="Genomic_DNA"/>
</dbReference>
<evidence type="ECO:0000256" key="2">
    <source>
        <dbReference type="ARBA" id="ARBA00022679"/>
    </source>
</evidence>